<sequence length="261" mass="29885">MNRLDWSLIQAILPDDIALKIASSLEVSDVCALSGCSRFWRELCGSDRLWISLCRRRWPEHPVFNDQTSVAESYAKWKNFYAEQHLKTAERVKAVVDFVDLCLTINIAVRGSSAESIEAGNYLKAIASLSSMNLGFVDVQLFLLKPNVNVLLNLIGLHYCLSWLEVEANDVLEALKKCKISERQVCVKWWKLGRWFHGFRLRDEFNCRWMSLQDLAVSKEEEVLSVLRRGAIHEVLRVQISMANPTPIPWSCQIIQASRTS</sequence>
<dbReference type="Gramene" id="Kaladp0069s0004.1.v1.1">
    <property type="protein sequence ID" value="Kaladp0069s0004.1.v1.1"/>
    <property type="gene ID" value="Kaladp0069s0004.v1.1"/>
</dbReference>
<evidence type="ECO:0000259" key="1">
    <source>
        <dbReference type="PROSITE" id="PS50181"/>
    </source>
</evidence>
<organism evidence="2 3">
    <name type="scientific">Kalanchoe fedtschenkoi</name>
    <name type="common">Lavender scallops</name>
    <name type="synonym">South American air plant</name>
    <dbReference type="NCBI Taxonomy" id="63787"/>
    <lineage>
        <taxon>Eukaryota</taxon>
        <taxon>Viridiplantae</taxon>
        <taxon>Streptophyta</taxon>
        <taxon>Embryophyta</taxon>
        <taxon>Tracheophyta</taxon>
        <taxon>Spermatophyta</taxon>
        <taxon>Magnoliopsida</taxon>
        <taxon>eudicotyledons</taxon>
        <taxon>Gunneridae</taxon>
        <taxon>Pentapetalae</taxon>
        <taxon>Saxifragales</taxon>
        <taxon>Crassulaceae</taxon>
        <taxon>Kalanchoe</taxon>
    </lineage>
</organism>
<dbReference type="Gene3D" id="1.20.1280.50">
    <property type="match status" value="1"/>
</dbReference>
<evidence type="ECO:0000313" key="2">
    <source>
        <dbReference type="EnsemblPlants" id="Kaladp0069s0004.1.v1.1"/>
    </source>
</evidence>
<reference evidence="2" key="1">
    <citation type="submission" date="2021-01" db="UniProtKB">
        <authorList>
            <consortium name="EnsemblPlants"/>
        </authorList>
    </citation>
    <scope>IDENTIFICATION</scope>
</reference>
<dbReference type="SMART" id="SM00256">
    <property type="entry name" value="FBOX"/>
    <property type="match status" value="1"/>
</dbReference>
<feature type="domain" description="F-box" evidence="1">
    <location>
        <begin position="7"/>
        <end position="53"/>
    </location>
</feature>
<keyword evidence="3" id="KW-1185">Reference proteome</keyword>
<name>A0A7N0UII1_KALFE</name>
<dbReference type="PANTHER" id="PTHR16008:SF4">
    <property type="entry name" value="F-BOX ONLY PROTEIN 4"/>
    <property type="match status" value="1"/>
</dbReference>
<dbReference type="Pfam" id="PF12937">
    <property type="entry name" value="F-box-like"/>
    <property type="match status" value="1"/>
</dbReference>
<dbReference type="InterPro" id="IPR036047">
    <property type="entry name" value="F-box-like_dom_sf"/>
</dbReference>
<dbReference type="SUPFAM" id="SSF81383">
    <property type="entry name" value="F-box domain"/>
    <property type="match status" value="1"/>
</dbReference>
<dbReference type="OMA" id="WRSACDA"/>
<dbReference type="EnsemblPlants" id="Kaladp0069s0004.1.v1.1">
    <property type="protein sequence ID" value="Kaladp0069s0004.1.v1.1"/>
    <property type="gene ID" value="Kaladp0069s0004.v1.1"/>
</dbReference>
<dbReference type="GO" id="GO:0031146">
    <property type="term" value="P:SCF-dependent proteasomal ubiquitin-dependent protein catabolic process"/>
    <property type="evidence" value="ECO:0007669"/>
    <property type="project" value="InterPro"/>
</dbReference>
<dbReference type="PROSITE" id="PS50181">
    <property type="entry name" value="FBOX"/>
    <property type="match status" value="1"/>
</dbReference>
<dbReference type="GO" id="GO:0000209">
    <property type="term" value="P:protein polyubiquitination"/>
    <property type="evidence" value="ECO:0007669"/>
    <property type="project" value="TreeGrafter"/>
</dbReference>
<accession>A0A7N0UII1</accession>
<protein>
    <recommendedName>
        <fullName evidence="1">F-box domain-containing protein</fullName>
    </recommendedName>
</protein>
<dbReference type="InterPro" id="IPR001810">
    <property type="entry name" value="F-box_dom"/>
</dbReference>
<dbReference type="AlphaFoldDB" id="A0A7N0UII1"/>
<dbReference type="InterPro" id="IPR039588">
    <property type="entry name" value="FBXO4"/>
</dbReference>
<evidence type="ECO:0000313" key="3">
    <source>
        <dbReference type="Proteomes" id="UP000594263"/>
    </source>
</evidence>
<proteinExistence type="predicted"/>
<dbReference type="Proteomes" id="UP000594263">
    <property type="component" value="Unplaced"/>
</dbReference>
<dbReference type="GO" id="GO:0019005">
    <property type="term" value="C:SCF ubiquitin ligase complex"/>
    <property type="evidence" value="ECO:0007669"/>
    <property type="project" value="TreeGrafter"/>
</dbReference>
<dbReference type="PANTHER" id="PTHR16008">
    <property type="entry name" value="F-BOX ONLY PROTEIN 4"/>
    <property type="match status" value="1"/>
</dbReference>